<dbReference type="Proteomes" id="UP001501842">
    <property type="component" value="Unassembled WGS sequence"/>
</dbReference>
<feature type="transmembrane region" description="Helical" evidence="1">
    <location>
        <begin position="29"/>
        <end position="50"/>
    </location>
</feature>
<organism evidence="2 3">
    <name type="scientific">Actinocorallia aurantiaca</name>
    <dbReference type="NCBI Taxonomy" id="46204"/>
    <lineage>
        <taxon>Bacteria</taxon>
        <taxon>Bacillati</taxon>
        <taxon>Actinomycetota</taxon>
        <taxon>Actinomycetes</taxon>
        <taxon>Streptosporangiales</taxon>
        <taxon>Thermomonosporaceae</taxon>
        <taxon>Actinocorallia</taxon>
    </lineage>
</organism>
<keyword evidence="3" id="KW-1185">Reference proteome</keyword>
<evidence type="ECO:0000313" key="2">
    <source>
        <dbReference type="EMBL" id="GAA2727190.1"/>
    </source>
</evidence>
<evidence type="ECO:0008006" key="4">
    <source>
        <dbReference type="Google" id="ProtNLM"/>
    </source>
</evidence>
<keyword evidence="1" id="KW-1133">Transmembrane helix</keyword>
<protein>
    <recommendedName>
        <fullName evidence="4">DNA-binding transcriptional regulator of glucitol operon</fullName>
    </recommendedName>
</protein>
<keyword evidence="1" id="KW-0472">Membrane</keyword>
<feature type="transmembrane region" description="Helical" evidence="1">
    <location>
        <begin position="62"/>
        <end position="81"/>
    </location>
</feature>
<proteinExistence type="predicted"/>
<evidence type="ECO:0000313" key="3">
    <source>
        <dbReference type="Proteomes" id="UP001501842"/>
    </source>
</evidence>
<comment type="caution">
    <text evidence="2">The sequence shown here is derived from an EMBL/GenBank/DDBJ whole genome shotgun (WGS) entry which is preliminary data.</text>
</comment>
<evidence type="ECO:0000256" key="1">
    <source>
        <dbReference type="SAM" id="Phobius"/>
    </source>
</evidence>
<gene>
    <name evidence="2" type="ORF">GCM10010439_32570</name>
</gene>
<reference evidence="2 3" key="1">
    <citation type="journal article" date="2019" name="Int. J. Syst. Evol. Microbiol.">
        <title>The Global Catalogue of Microorganisms (GCM) 10K type strain sequencing project: providing services to taxonomists for standard genome sequencing and annotation.</title>
        <authorList>
            <consortium name="The Broad Institute Genomics Platform"/>
            <consortium name="The Broad Institute Genome Sequencing Center for Infectious Disease"/>
            <person name="Wu L."/>
            <person name="Ma J."/>
        </authorList>
    </citation>
    <scope>NUCLEOTIDE SEQUENCE [LARGE SCALE GENOMIC DNA]</scope>
    <source>
        <strain evidence="2 3">JCM 8201</strain>
    </source>
</reference>
<dbReference type="EMBL" id="BAAATZ010000012">
    <property type="protein sequence ID" value="GAA2727190.1"/>
    <property type="molecule type" value="Genomic_DNA"/>
</dbReference>
<name>A0ABN3U987_9ACTN</name>
<sequence length="136" mass="15463">MIRVLSGGGHGPRGSGGTLQTVRRFFTPAWLGLHLLAIVLFVGFLLFGWWQFERALSGNSRSWGYTFEWPLFSIFVVVMWVKMIRDELKGAGKDQDEPAEPVVLKTEAQLIKEAEEEDPSLAAYNRYLARMNSSRR</sequence>
<accession>A0ABN3U987</accession>
<keyword evidence="1" id="KW-0812">Transmembrane</keyword>